<proteinExistence type="predicted"/>
<protein>
    <submittedName>
        <fullName evidence="2">Uncharacterized protein</fullName>
    </submittedName>
</protein>
<accession>A0ABU7CYV9</accession>
<name>A0ABU7CYV9_9TELE</name>
<evidence type="ECO:0000313" key="2">
    <source>
        <dbReference type="EMBL" id="MED6268116.1"/>
    </source>
</evidence>
<comment type="caution">
    <text evidence="2">The sequence shown here is derived from an EMBL/GenBank/DDBJ whole genome shotgun (WGS) entry which is preliminary data.</text>
</comment>
<dbReference type="EMBL" id="JAHUTJ010009880">
    <property type="protein sequence ID" value="MED6268116.1"/>
    <property type="molecule type" value="Genomic_DNA"/>
</dbReference>
<keyword evidence="3" id="KW-1185">Reference proteome</keyword>
<gene>
    <name evidence="2" type="ORF">CHARACLAT_018913</name>
</gene>
<evidence type="ECO:0000256" key="1">
    <source>
        <dbReference type="SAM" id="SignalP"/>
    </source>
</evidence>
<organism evidence="2 3">
    <name type="scientific">Characodon lateralis</name>
    <dbReference type="NCBI Taxonomy" id="208331"/>
    <lineage>
        <taxon>Eukaryota</taxon>
        <taxon>Metazoa</taxon>
        <taxon>Chordata</taxon>
        <taxon>Craniata</taxon>
        <taxon>Vertebrata</taxon>
        <taxon>Euteleostomi</taxon>
        <taxon>Actinopterygii</taxon>
        <taxon>Neopterygii</taxon>
        <taxon>Teleostei</taxon>
        <taxon>Neoteleostei</taxon>
        <taxon>Acanthomorphata</taxon>
        <taxon>Ovalentaria</taxon>
        <taxon>Atherinomorphae</taxon>
        <taxon>Cyprinodontiformes</taxon>
        <taxon>Goodeidae</taxon>
        <taxon>Characodon</taxon>
    </lineage>
</organism>
<dbReference type="Proteomes" id="UP001352852">
    <property type="component" value="Unassembled WGS sequence"/>
</dbReference>
<keyword evidence="1" id="KW-0732">Signal</keyword>
<feature type="signal peptide" evidence="1">
    <location>
        <begin position="1"/>
        <end position="26"/>
    </location>
</feature>
<reference evidence="2 3" key="1">
    <citation type="submission" date="2021-06" db="EMBL/GenBank/DDBJ databases">
        <authorList>
            <person name="Palmer J.M."/>
        </authorList>
    </citation>
    <scope>NUCLEOTIDE SEQUENCE [LARGE SCALE GENOMIC DNA]</scope>
    <source>
        <strain evidence="2 3">CL_MEX2019</strain>
        <tissue evidence="2">Muscle</tissue>
    </source>
</reference>
<feature type="chain" id="PRO_5046197795" evidence="1">
    <location>
        <begin position="27"/>
        <end position="121"/>
    </location>
</feature>
<evidence type="ECO:0000313" key="3">
    <source>
        <dbReference type="Proteomes" id="UP001352852"/>
    </source>
</evidence>
<sequence>MVASSVHGALLLGALFQLFPVPGGQAPNCQEVRTAFHALHPGSKWVPENPVSDMYSICGCPRSPDSESPSLLKDERRRTPLVCVYTFHPIHNEHFSHSDGWSNGGCVLETSKPHYNGLQNY</sequence>